<organism evidence="1">
    <name type="scientific">marine sediment metagenome</name>
    <dbReference type="NCBI Taxonomy" id="412755"/>
    <lineage>
        <taxon>unclassified sequences</taxon>
        <taxon>metagenomes</taxon>
        <taxon>ecological metagenomes</taxon>
    </lineage>
</organism>
<evidence type="ECO:0000313" key="1">
    <source>
        <dbReference type="EMBL" id="GAG08777.1"/>
    </source>
</evidence>
<gene>
    <name evidence="1" type="ORF">S01H1_33145</name>
</gene>
<dbReference type="AlphaFoldDB" id="X0VBT8"/>
<dbReference type="EMBL" id="BARS01020565">
    <property type="protein sequence ID" value="GAG08777.1"/>
    <property type="molecule type" value="Genomic_DNA"/>
</dbReference>
<protein>
    <submittedName>
        <fullName evidence="1">Uncharacterized protein</fullName>
    </submittedName>
</protein>
<name>X0VBT8_9ZZZZ</name>
<comment type="caution">
    <text evidence="1">The sequence shown here is derived from an EMBL/GenBank/DDBJ whole genome shotgun (WGS) entry which is preliminary data.</text>
</comment>
<proteinExistence type="predicted"/>
<accession>X0VBT8</accession>
<feature type="non-terminal residue" evidence="1">
    <location>
        <position position="34"/>
    </location>
</feature>
<sequence>MVEGNLGALVEGAGGFVEVVLGDFVLPSFINNLP</sequence>
<reference evidence="1" key="1">
    <citation type="journal article" date="2014" name="Front. Microbiol.">
        <title>High frequency of phylogenetically diverse reductive dehalogenase-homologous genes in deep subseafloor sedimentary metagenomes.</title>
        <authorList>
            <person name="Kawai M."/>
            <person name="Futagami T."/>
            <person name="Toyoda A."/>
            <person name="Takaki Y."/>
            <person name="Nishi S."/>
            <person name="Hori S."/>
            <person name="Arai W."/>
            <person name="Tsubouchi T."/>
            <person name="Morono Y."/>
            <person name="Uchiyama I."/>
            <person name="Ito T."/>
            <person name="Fujiyama A."/>
            <person name="Inagaki F."/>
            <person name="Takami H."/>
        </authorList>
    </citation>
    <scope>NUCLEOTIDE SEQUENCE</scope>
    <source>
        <strain evidence="1">Expedition CK06-06</strain>
    </source>
</reference>